<evidence type="ECO:0000313" key="2">
    <source>
        <dbReference type="EMBL" id="MEJ6010067.1"/>
    </source>
</evidence>
<evidence type="ECO:0000313" key="3">
    <source>
        <dbReference type="Proteomes" id="UP001379235"/>
    </source>
</evidence>
<protein>
    <submittedName>
        <fullName evidence="2">Uncharacterized protein</fullName>
    </submittedName>
</protein>
<name>A0ABU8S7Y2_9SPHN</name>
<dbReference type="Proteomes" id="UP001379235">
    <property type="component" value="Unassembled WGS sequence"/>
</dbReference>
<feature type="region of interest" description="Disordered" evidence="1">
    <location>
        <begin position="1"/>
        <end position="21"/>
    </location>
</feature>
<reference evidence="2 3" key="1">
    <citation type="submission" date="2024-03" db="EMBL/GenBank/DDBJ databases">
        <authorList>
            <person name="Jo J.-H."/>
        </authorList>
    </citation>
    <scope>NUCLEOTIDE SEQUENCE [LARGE SCALE GENOMIC DNA]</scope>
    <source>
        <strain evidence="2 3">AS3R-12</strain>
    </source>
</reference>
<gene>
    <name evidence="2" type="ORF">WG900_09040</name>
</gene>
<keyword evidence="3" id="KW-1185">Reference proteome</keyword>
<comment type="caution">
    <text evidence="2">The sequence shown here is derived from an EMBL/GenBank/DDBJ whole genome shotgun (WGS) entry which is preliminary data.</text>
</comment>
<proteinExistence type="predicted"/>
<accession>A0ABU8S7Y2</accession>
<dbReference type="RefSeq" id="WP_339966492.1">
    <property type="nucleotide sequence ID" value="NZ_JBBHJY010000003.1"/>
</dbReference>
<organism evidence="2 3">
    <name type="scientific">Novosphingobium aquae</name>
    <dbReference type="NCBI Taxonomy" id="3133435"/>
    <lineage>
        <taxon>Bacteria</taxon>
        <taxon>Pseudomonadati</taxon>
        <taxon>Pseudomonadota</taxon>
        <taxon>Alphaproteobacteria</taxon>
        <taxon>Sphingomonadales</taxon>
        <taxon>Sphingomonadaceae</taxon>
        <taxon>Novosphingobium</taxon>
    </lineage>
</organism>
<sequence length="358" mass="39779">MTDWNGGLPSEIDYMFPERPSDPEMRESASVWIFEENGKFALPRVGIEAQGAVWDTHRYDMNVAFANGRVLRESAVGRSQSPIGPSGKPDTLGSDGLTFRCIEPFRRWAVSYDGEAWEGTVEEQIRSEFGAYADAGRSKGLEGRARVPVAWAVELEMVTPAWVQDYRVEKLAGMTERERADAGSMGYGWRTEHCFRGSGELTVAGEIQAFNCFGSRIRRQSVRPMGAFRGHAWMEALFPDGRAFGFITYPPMPGEDPEDTYNNAYVWTGKKFLTGKVRNAPFLRRVMPRGDDVSCSIETAEGTFHIAGETVNATFHMGNPGVNGFNNQQGGVKFTWDGQTTYGMIERSSPAEVCTVLI</sequence>
<evidence type="ECO:0000256" key="1">
    <source>
        <dbReference type="SAM" id="MobiDB-lite"/>
    </source>
</evidence>
<dbReference type="EMBL" id="JBBHJY010000003">
    <property type="protein sequence ID" value="MEJ6010067.1"/>
    <property type="molecule type" value="Genomic_DNA"/>
</dbReference>